<dbReference type="VEuPathDB" id="HostDB:ENSMMUG00000060244"/>
<evidence type="ECO:0000313" key="1">
    <source>
        <dbReference type="Ensembl" id="ENSMMUP00000071604.1"/>
    </source>
</evidence>
<reference evidence="1" key="2">
    <citation type="submission" date="2019-01" db="EMBL/GenBank/DDBJ databases">
        <authorList>
            <person name="Graves T."/>
            <person name="Eichler E.E."/>
            <person name="Wilson R.K."/>
        </authorList>
    </citation>
    <scope>NUCLEOTIDE SEQUENCE [LARGE SCALE GENOMIC DNA]</scope>
    <source>
        <strain evidence="1">17573</strain>
    </source>
</reference>
<dbReference type="Proteomes" id="UP000006718">
    <property type="component" value="Chromosome 5"/>
</dbReference>
<dbReference type="InParanoid" id="A0A5F8A3V6"/>
<protein>
    <submittedName>
        <fullName evidence="1">Uncharacterized protein</fullName>
    </submittedName>
</protein>
<name>A0A5F8A3V6_MACMU</name>
<keyword evidence="2" id="KW-1185">Reference proteome</keyword>
<dbReference type="Bgee" id="ENSMMUG00000060244">
    <property type="expression patterns" value="Expressed in dorsolateral prefrontal cortex and 10 other cell types or tissues"/>
</dbReference>
<dbReference type="Ensembl" id="ENSMMUT00000090126.1">
    <property type="protein sequence ID" value="ENSMMUP00000071604.1"/>
    <property type="gene ID" value="ENSMMUG00000060244.1"/>
</dbReference>
<proteinExistence type="predicted"/>
<reference evidence="2" key="1">
    <citation type="journal article" date="2007" name="Science">
        <title>Evolutionary and biomedical insights from the rhesus macaque genome.</title>
        <authorList>
            <person name="Gibbs R.A."/>
            <person name="Rogers J."/>
            <person name="Katze M.G."/>
            <person name="Bumgarner R."/>
            <person name="Weinstock G.M."/>
            <person name="Mardis E.R."/>
            <person name="Remington K.A."/>
            <person name="Strausberg R.L."/>
            <person name="Venter J.C."/>
            <person name="Wilson R.K."/>
            <person name="Batzer M.A."/>
            <person name="Bustamante C.D."/>
            <person name="Eichler E.E."/>
            <person name="Hahn M.W."/>
            <person name="Hardison R.C."/>
            <person name="Makova K.D."/>
            <person name="Miller W."/>
            <person name="Milosavljevic A."/>
            <person name="Palermo R.E."/>
            <person name="Siepel A."/>
            <person name="Sikela J.M."/>
            <person name="Attaway T."/>
            <person name="Bell S."/>
            <person name="Bernard K.E."/>
            <person name="Buhay C.J."/>
            <person name="Chandrabose M.N."/>
            <person name="Dao M."/>
            <person name="Davis C."/>
            <person name="Delehaunty K.D."/>
            <person name="Ding Y."/>
            <person name="Dinh H.H."/>
            <person name="Dugan-Rocha S."/>
            <person name="Fulton L.A."/>
            <person name="Gabisi R.A."/>
            <person name="Garner T.T."/>
            <person name="Godfrey J."/>
            <person name="Hawes A.C."/>
            <person name="Hernandez J."/>
            <person name="Hines S."/>
            <person name="Holder M."/>
            <person name="Hume J."/>
            <person name="Jhangiani S.N."/>
            <person name="Joshi V."/>
            <person name="Khan Z.M."/>
            <person name="Kirkness E.F."/>
            <person name="Cree A."/>
            <person name="Fowler R.G."/>
            <person name="Lee S."/>
            <person name="Lewis L.R."/>
            <person name="Li Z."/>
            <person name="Liu Y.-S."/>
            <person name="Moore S.M."/>
            <person name="Muzny D."/>
            <person name="Nazareth L.V."/>
            <person name="Ngo D.N."/>
            <person name="Okwuonu G.O."/>
            <person name="Pai G."/>
            <person name="Parker D."/>
            <person name="Paul H.A."/>
            <person name="Pfannkoch C."/>
            <person name="Pohl C.S."/>
            <person name="Rogers Y.-H.C."/>
            <person name="Ruiz S.J."/>
            <person name="Sabo A."/>
            <person name="Santibanez J."/>
            <person name="Schneider B.W."/>
            <person name="Smith S.M."/>
            <person name="Sodergren E."/>
            <person name="Svatek A.F."/>
            <person name="Utterback T.R."/>
            <person name="Vattathil S."/>
            <person name="Warren W."/>
            <person name="White C.S."/>
            <person name="Chinwalla A.T."/>
            <person name="Feng Y."/>
            <person name="Halpern A.L."/>
            <person name="Hillier L.W."/>
            <person name="Huang X."/>
            <person name="Minx P."/>
            <person name="Nelson J.O."/>
            <person name="Pepin K.H."/>
            <person name="Qin X."/>
            <person name="Sutton G.G."/>
            <person name="Venter E."/>
            <person name="Walenz B.P."/>
            <person name="Wallis J.W."/>
            <person name="Worley K.C."/>
            <person name="Yang S.-P."/>
            <person name="Jones S.M."/>
            <person name="Marra M.A."/>
            <person name="Rocchi M."/>
            <person name="Schein J.E."/>
            <person name="Baertsch R."/>
            <person name="Clarke L."/>
            <person name="Csuros M."/>
            <person name="Glasscock J."/>
            <person name="Harris R.A."/>
            <person name="Havlak P."/>
            <person name="Jackson A.R."/>
            <person name="Jiang H."/>
            <person name="Liu Y."/>
            <person name="Messina D.N."/>
            <person name="Shen Y."/>
            <person name="Song H.X.-Z."/>
            <person name="Wylie T."/>
            <person name="Zhang L."/>
            <person name="Birney E."/>
            <person name="Han K."/>
            <person name="Konkel M.K."/>
            <person name="Lee J."/>
            <person name="Smit A.F.A."/>
            <person name="Ullmer B."/>
            <person name="Wang H."/>
            <person name="Xing J."/>
            <person name="Burhans R."/>
            <person name="Cheng Z."/>
            <person name="Karro J.E."/>
            <person name="Ma J."/>
            <person name="Raney B."/>
            <person name="She X."/>
            <person name="Cox M.J."/>
            <person name="Demuth J.P."/>
            <person name="Dumas L.J."/>
            <person name="Han S.-G."/>
            <person name="Hopkins J."/>
            <person name="Karimpour-Fard A."/>
            <person name="Kim Y.H."/>
            <person name="Pollack J.R."/>
            <person name="Vinar T."/>
            <person name="Addo-Quaye C."/>
            <person name="Degenhardt J."/>
            <person name="Denby A."/>
            <person name="Hubisz M.J."/>
            <person name="Indap A."/>
            <person name="Kosiol C."/>
            <person name="Lahn B.T."/>
            <person name="Lawson H.A."/>
            <person name="Marklein A."/>
            <person name="Nielsen R."/>
            <person name="Vallender E.J."/>
            <person name="Clark A.G."/>
            <person name="Ferguson B."/>
            <person name="Hernandez R.D."/>
            <person name="Hirani K."/>
            <person name="Kehrer-Sawatzki H."/>
            <person name="Kolb J."/>
            <person name="Patil S."/>
            <person name="Pu L.-L."/>
            <person name="Ren Y."/>
            <person name="Smith D.G."/>
            <person name="Wheeler D.A."/>
            <person name="Schenck I."/>
            <person name="Ball E.V."/>
            <person name="Chen R."/>
            <person name="Cooper D.N."/>
            <person name="Giardine B."/>
            <person name="Hsu F."/>
            <person name="Kent W.J."/>
            <person name="Lesk A."/>
            <person name="Nelson D.L."/>
            <person name="O'brien W.E."/>
            <person name="Pruefer K."/>
            <person name="Stenson P.D."/>
            <person name="Wallace J.C."/>
            <person name="Ke H."/>
            <person name="Liu X.-M."/>
            <person name="Wang P."/>
            <person name="Xiang A.P."/>
            <person name="Yang F."/>
            <person name="Barber G.P."/>
            <person name="Haussler D."/>
            <person name="Karolchik D."/>
            <person name="Kern A.D."/>
            <person name="Kuhn R.M."/>
            <person name="Smith K.E."/>
            <person name="Zwieg A.S."/>
        </authorList>
    </citation>
    <scope>NUCLEOTIDE SEQUENCE [LARGE SCALE GENOMIC DNA]</scope>
    <source>
        <strain evidence="2">17573</strain>
    </source>
</reference>
<reference evidence="1" key="4">
    <citation type="submission" date="2025-09" db="UniProtKB">
        <authorList>
            <consortium name="Ensembl"/>
        </authorList>
    </citation>
    <scope>IDENTIFICATION</scope>
    <source>
        <strain evidence="1">17573</strain>
    </source>
</reference>
<organism evidence="1 2">
    <name type="scientific">Macaca mulatta</name>
    <name type="common">Rhesus macaque</name>
    <dbReference type="NCBI Taxonomy" id="9544"/>
    <lineage>
        <taxon>Eukaryota</taxon>
        <taxon>Metazoa</taxon>
        <taxon>Chordata</taxon>
        <taxon>Craniata</taxon>
        <taxon>Vertebrata</taxon>
        <taxon>Euteleostomi</taxon>
        <taxon>Mammalia</taxon>
        <taxon>Eutheria</taxon>
        <taxon>Euarchontoglires</taxon>
        <taxon>Primates</taxon>
        <taxon>Haplorrhini</taxon>
        <taxon>Catarrhini</taxon>
        <taxon>Cercopithecidae</taxon>
        <taxon>Cercopithecinae</taxon>
        <taxon>Macaca</taxon>
    </lineage>
</organism>
<evidence type="ECO:0000313" key="2">
    <source>
        <dbReference type="Proteomes" id="UP000006718"/>
    </source>
</evidence>
<dbReference type="AlphaFoldDB" id="A0A5F8A3V6"/>
<dbReference type="GeneTree" id="ENSGT01030000240150"/>
<reference evidence="1" key="3">
    <citation type="submission" date="2025-08" db="UniProtKB">
        <authorList>
            <consortium name="Ensembl"/>
        </authorList>
    </citation>
    <scope>IDENTIFICATION</scope>
    <source>
        <strain evidence="1">17573</strain>
    </source>
</reference>
<sequence length="112" mass="13094">SKRKLRKKRKWKPLINLSDLVTLIHYHENSTGKTGPHDSSTSPRSSHNLWEFWEIQFKLRFGWEHSQTISFHPWPLQISCAHISKPIMPSQQSPKVLTHFSINPKSTVQSLI</sequence>
<accession>A0A5F8A3V6</accession>